<evidence type="ECO:0000313" key="3">
    <source>
        <dbReference type="Proteomes" id="UP001174936"/>
    </source>
</evidence>
<evidence type="ECO:0000256" key="1">
    <source>
        <dbReference type="SAM" id="MobiDB-lite"/>
    </source>
</evidence>
<gene>
    <name evidence="2" type="ORF">B0T16DRAFT_516961</name>
</gene>
<feature type="compositionally biased region" description="Basic and acidic residues" evidence="1">
    <location>
        <begin position="265"/>
        <end position="284"/>
    </location>
</feature>
<dbReference type="AlphaFoldDB" id="A0AA39XQP4"/>
<organism evidence="2 3">
    <name type="scientific">Cercophora newfieldiana</name>
    <dbReference type="NCBI Taxonomy" id="92897"/>
    <lineage>
        <taxon>Eukaryota</taxon>
        <taxon>Fungi</taxon>
        <taxon>Dikarya</taxon>
        <taxon>Ascomycota</taxon>
        <taxon>Pezizomycotina</taxon>
        <taxon>Sordariomycetes</taxon>
        <taxon>Sordariomycetidae</taxon>
        <taxon>Sordariales</taxon>
        <taxon>Lasiosphaeriaceae</taxon>
        <taxon>Cercophora</taxon>
    </lineage>
</organism>
<dbReference type="Proteomes" id="UP001174936">
    <property type="component" value="Unassembled WGS sequence"/>
</dbReference>
<protein>
    <submittedName>
        <fullName evidence="2">Uncharacterized protein</fullName>
    </submittedName>
</protein>
<proteinExistence type="predicted"/>
<accession>A0AA39XQP4</accession>
<name>A0AA39XQP4_9PEZI</name>
<dbReference type="EMBL" id="JAULSV010000007">
    <property type="protein sequence ID" value="KAK0638459.1"/>
    <property type="molecule type" value="Genomic_DNA"/>
</dbReference>
<keyword evidence="3" id="KW-1185">Reference proteome</keyword>
<sequence length="325" mass="35112">MLAPVPHTERNPLIIHVTYKAALGPCLHPCTARGVSWANKLPFPSIGHLRTVISVFLGKLLCVRPWQTPWGSSRRFPPRPLLFLPLHHIRRLLPPNVLEAEELFFPPISPLVGFHHIHLIPGKRQPLLVHLPSLPFQGRELPLAVLPRAAHNELPATLAPAVVVLVAPRVGFDVGQEVRLGGPWRYMYRTEALFLQVPDVLVPGACVEIPALGIGALGATPGEGVAVVLAPRVRVCRGEPSGDVPICGEVGEVVGLEFGSVRDGCHDDAGDRETGRRLLPRREGSSAAGIDADDGKGNRSRTGLVGSSRFMIYLQQSHGPSVPNP</sequence>
<feature type="region of interest" description="Disordered" evidence="1">
    <location>
        <begin position="265"/>
        <end position="303"/>
    </location>
</feature>
<feature type="non-terminal residue" evidence="2">
    <location>
        <position position="325"/>
    </location>
</feature>
<comment type="caution">
    <text evidence="2">The sequence shown here is derived from an EMBL/GenBank/DDBJ whole genome shotgun (WGS) entry which is preliminary data.</text>
</comment>
<evidence type="ECO:0000313" key="2">
    <source>
        <dbReference type="EMBL" id="KAK0638459.1"/>
    </source>
</evidence>
<reference evidence="2" key="1">
    <citation type="submission" date="2023-06" db="EMBL/GenBank/DDBJ databases">
        <title>Genome-scale phylogeny and comparative genomics of the fungal order Sordariales.</title>
        <authorList>
            <consortium name="Lawrence Berkeley National Laboratory"/>
            <person name="Hensen N."/>
            <person name="Bonometti L."/>
            <person name="Westerberg I."/>
            <person name="Brannstrom I.O."/>
            <person name="Guillou S."/>
            <person name="Cros-Aarteil S."/>
            <person name="Calhoun S."/>
            <person name="Haridas S."/>
            <person name="Kuo A."/>
            <person name="Mondo S."/>
            <person name="Pangilinan J."/>
            <person name="Riley R."/>
            <person name="Labutti K."/>
            <person name="Andreopoulos B."/>
            <person name="Lipzen A."/>
            <person name="Chen C."/>
            <person name="Yanf M."/>
            <person name="Daum C."/>
            <person name="Ng V."/>
            <person name="Clum A."/>
            <person name="Steindorff A."/>
            <person name="Ohm R."/>
            <person name="Martin F."/>
            <person name="Silar P."/>
            <person name="Natvig D."/>
            <person name="Lalanne C."/>
            <person name="Gautier V."/>
            <person name="Ament-Velasquez S.L."/>
            <person name="Kruys A."/>
            <person name="Hutchinson M.I."/>
            <person name="Powell A.J."/>
            <person name="Barry K."/>
            <person name="Miller A.N."/>
            <person name="Grigoriev I.V."/>
            <person name="Debuchy R."/>
            <person name="Gladieux P."/>
            <person name="Thoren M.H."/>
            <person name="Johannesson H."/>
        </authorList>
    </citation>
    <scope>NUCLEOTIDE SEQUENCE</scope>
    <source>
        <strain evidence="2">SMH2532-1</strain>
    </source>
</reference>